<feature type="transmembrane region" description="Helical" evidence="1">
    <location>
        <begin position="6"/>
        <end position="26"/>
    </location>
</feature>
<dbReference type="Proteomes" id="UP000018837">
    <property type="component" value="Unassembled WGS sequence"/>
</dbReference>
<protein>
    <submittedName>
        <fullName evidence="2">Uncharacterized protein</fullName>
    </submittedName>
</protein>
<reference evidence="2 3" key="1">
    <citation type="submission" date="2013-11" db="EMBL/GenBank/DDBJ databases">
        <title>Single cell genomics of uncultured Tannerella BU063 (oral taxon 286).</title>
        <authorList>
            <person name="Beall C.J."/>
            <person name="Campbell A.G."/>
            <person name="Griffen A.L."/>
            <person name="Podar M."/>
            <person name="Leys E.J."/>
        </authorList>
    </citation>
    <scope>NUCLEOTIDE SEQUENCE [LARGE SCALE GENOMIC DNA]</scope>
    <source>
        <strain evidence="2">Cell 2</strain>
    </source>
</reference>
<gene>
    <name evidence="2" type="ORF">N425_07125</name>
</gene>
<proteinExistence type="predicted"/>
<name>W2C6A1_9BACT</name>
<evidence type="ECO:0000256" key="1">
    <source>
        <dbReference type="SAM" id="Phobius"/>
    </source>
</evidence>
<keyword evidence="1" id="KW-0812">Transmembrane</keyword>
<feature type="transmembrane region" description="Helical" evidence="1">
    <location>
        <begin position="38"/>
        <end position="54"/>
    </location>
</feature>
<keyword evidence="1" id="KW-0472">Membrane</keyword>
<evidence type="ECO:0000313" key="3">
    <source>
        <dbReference type="Proteomes" id="UP000018837"/>
    </source>
</evidence>
<dbReference type="EMBL" id="AYUF01000425">
    <property type="protein sequence ID" value="ETK01976.1"/>
    <property type="molecule type" value="Genomic_DNA"/>
</dbReference>
<organism evidence="2 3">
    <name type="scientific">Tannerella sp. oral taxon BU063 isolate Cell 2</name>
    <dbReference type="NCBI Taxonomy" id="1411148"/>
    <lineage>
        <taxon>Bacteria</taxon>
        <taxon>Pseudomonadati</taxon>
        <taxon>Bacteroidota</taxon>
        <taxon>Bacteroidia</taxon>
        <taxon>Bacteroidales</taxon>
        <taxon>Tannerellaceae</taxon>
        <taxon>Tannerella</taxon>
    </lineage>
</organism>
<evidence type="ECO:0000313" key="2">
    <source>
        <dbReference type="EMBL" id="ETK01976.1"/>
    </source>
</evidence>
<keyword evidence="1" id="KW-1133">Transmembrane helix</keyword>
<sequence>MGDSWRVGGLYLRWILCLTFFEGNVFREMRNFWRVGGLYLRWILCLTFFEGNVFREMGDF</sequence>
<comment type="caution">
    <text evidence="2">The sequence shown here is derived from an EMBL/GenBank/DDBJ whole genome shotgun (WGS) entry which is preliminary data.</text>
</comment>
<dbReference type="AlphaFoldDB" id="W2C6A1"/>
<accession>W2C6A1</accession>